<dbReference type="Pfam" id="PF01370">
    <property type="entry name" value="Epimerase"/>
    <property type="match status" value="1"/>
</dbReference>
<dbReference type="EMBL" id="FOMS01000002">
    <property type="protein sequence ID" value="SFD66804.1"/>
    <property type="molecule type" value="Genomic_DNA"/>
</dbReference>
<dbReference type="SUPFAM" id="SSF51735">
    <property type="entry name" value="NAD(P)-binding Rossmann-fold domains"/>
    <property type="match status" value="1"/>
</dbReference>
<gene>
    <name evidence="2" type="ORF">SAMN04515678_102197</name>
</gene>
<proteinExistence type="predicted"/>
<reference evidence="2 3" key="1">
    <citation type="submission" date="2016-10" db="EMBL/GenBank/DDBJ databases">
        <authorList>
            <person name="Varghese N."/>
            <person name="Submissions S."/>
        </authorList>
    </citation>
    <scope>NUCLEOTIDE SEQUENCE [LARGE SCALE GENOMIC DNA]</scope>
    <source>
        <strain evidence="3">YIM D21,KCTC 23444,ACCC 10710</strain>
    </source>
</reference>
<feature type="domain" description="NAD-dependent epimerase/dehydratase" evidence="1">
    <location>
        <begin position="68"/>
        <end position="152"/>
    </location>
</feature>
<keyword evidence="3" id="KW-1185">Reference proteome</keyword>
<protein>
    <submittedName>
        <fullName evidence="2">NAD dependent epimerase/dehydratase family protein</fullName>
    </submittedName>
</protein>
<organism evidence="2 3">
    <name type="scientific">Roseivivax sediminis</name>
    <dbReference type="NCBI Taxonomy" id="936889"/>
    <lineage>
        <taxon>Bacteria</taxon>
        <taxon>Pseudomonadati</taxon>
        <taxon>Pseudomonadota</taxon>
        <taxon>Alphaproteobacteria</taxon>
        <taxon>Rhodobacterales</taxon>
        <taxon>Roseobacteraceae</taxon>
        <taxon>Roseivivax</taxon>
    </lineage>
</organism>
<evidence type="ECO:0000313" key="3">
    <source>
        <dbReference type="Proteomes" id="UP000325289"/>
    </source>
</evidence>
<evidence type="ECO:0000313" key="2">
    <source>
        <dbReference type="EMBL" id="SFD66804.1"/>
    </source>
</evidence>
<accession>A0A1I1U7Y2</accession>
<dbReference type="Gene3D" id="3.40.50.720">
    <property type="entry name" value="NAD(P)-binding Rossmann-like Domain"/>
    <property type="match status" value="1"/>
</dbReference>
<dbReference type="AlphaFoldDB" id="A0A1I1U7Y2"/>
<dbReference type="RefSeq" id="WP_188129589.1">
    <property type="nucleotide sequence ID" value="NZ_FOMS01000002.1"/>
</dbReference>
<evidence type="ECO:0000259" key="1">
    <source>
        <dbReference type="Pfam" id="PF01370"/>
    </source>
</evidence>
<name>A0A1I1U7Y2_9RHOB</name>
<dbReference type="Proteomes" id="UP000325289">
    <property type="component" value="Unassembled WGS sequence"/>
</dbReference>
<sequence>MILLLGATGKVGRLLRAAWPGAVGARARLEPVGRSGADLHLWAPGAPTDRLPRPDAIAALWGVTPGPGRDLDENLRLALAAQALGDALGARMVLHASSAAVYRPGPVPLREDPAPDPQTAYGAAKAAMEAALAEARGPRAVALRIGNVAGADSLFAALSDDTPLTLDRFADGAGPARSYIAPSDLARVLAALAMAEPGTLPPALNVAAPEATGMDDIARAAGRPITWRPAPPGAAARVALETGRLARICRLGPAAAEPDHLVADWRRCAEAAPA</sequence>
<dbReference type="InterPro" id="IPR001509">
    <property type="entry name" value="Epimerase_deHydtase"/>
</dbReference>
<dbReference type="InterPro" id="IPR036291">
    <property type="entry name" value="NAD(P)-bd_dom_sf"/>
</dbReference>